<organism evidence="14 15">
    <name type="scientific">Parnassius mnemosyne</name>
    <name type="common">clouded apollo</name>
    <dbReference type="NCBI Taxonomy" id="213953"/>
    <lineage>
        <taxon>Eukaryota</taxon>
        <taxon>Metazoa</taxon>
        <taxon>Ecdysozoa</taxon>
        <taxon>Arthropoda</taxon>
        <taxon>Hexapoda</taxon>
        <taxon>Insecta</taxon>
        <taxon>Pterygota</taxon>
        <taxon>Neoptera</taxon>
        <taxon>Endopterygota</taxon>
        <taxon>Lepidoptera</taxon>
        <taxon>Glossata</taxon>
        <taxon>Ditrysia</taxon>
        <taxon>Papilionoidea</taxon>
        <taxon>Papilionidae</taxon>
        <taxon>Parnassiinae</taxon>
        <taxon>Parnassini</taxon>
        <taxon>Parnassius</taxon>
        <taxon>Driopa</taxon>
    </lineage>
</organism>
<evidence type="ECO:0000256" key="8">
    <source>
        <dbReference type="ARBA" id="ARBA00023170"/>
    </source>
</evidence>
<evidence type="ECO:0000256" key="7">
    <source>
        <dbReference type="ARBA" id="ARBA00023136"/>
    </source>
</evidence>
<keyword evidence="3" id="KW-1003">Cell membrane</keyword>
<feature type="transmembrane region" description="Helical" evidence="12">
    <location>
        <begin position="122"/>
        <end position="146"/>
    </location>
</feature>
<dbReference type="GO" id="GO:0007218">
    <property type="term" value="P:neuropeptide signaling pathway"/>
    <property type="evidence" value="ECO:0007669"/>
    <property type="project" value="TreeGrafter"/>
</dbReference>
<reference evidence="14 15" key="1">
    <citation type="submission" date="2023-11" db="EMBL/GenBank/DDBJ databases">
        <authorList>
            <person name="Hedman E."/>
            <person name="Englund M."/>
            <person name="Stromberg M."/>
            <person name="Nyberg Akerstrom W."/>
            <person name="Nylinder S."/>
            <person name="Jareborg N."/>
            <person name="Kallberg Y."/>
            <person name="Kronander E."/>
        </authorList>
    </citation>
    <scope>NUCLEOTIDE SEQUENCE [LARGE SCALE GENOMIC DNA]</scope>
</reference>
<dbReference type="Pfam" id="PF00001">
    <property type="entry name" value="7tm_1"/>
    <property type="match status" value="1"/>
</dbReference>
<name>A0AAV1KHI7_9NEOP</name>
<feature type="transmembrane region" description="Helical" evidence="12">
    <location>
        <begin position="77"/>
        <end position="102"/>
    </location>
</feature>
<dbReference type="GO" id="GO:0005886">
    <property type="term" value="C:plasma membrane"/>
    <property type="evidence" value="ECO:0007669"/>
    <property type="project" value="UniProtKB-SubCell"/>
</dbReference>
<comment type="subcellular location">
    <subcellularLocation>
        <location evidence="1">Cell membrane</location>
        <topology evidence="1">Multi-pass membrane protein</topology>
    </subcellularLocation>
</comment>
<keyword evidence="7 12" id="KW-0472">Membrane</keyword>
<keyword evidence="15" id="KW-1185">Reference proteome</keyword>
<feature type="compositionally biased region" description="Basic and acidic residues" evidence="11">
    <location>
        <begin position="403"/>
        <end position="414"/>
    </location>
</feature>
<dbReference type="PANTHER" id="PTHR24230:SF163">
    <property type="entry name" value="CORAZONIN RECEPTOR, ISOFORM B"/>
    <property type="match status" value="1"/>
</dbReference>
<feature type="transmembrane region" description="Helical" evidence="12">
    <location>
        <begin position="204"/>
        <end position="229"/>
    </location>
</feature>
<keyword evidence="9 10" id="KW-0807">Transducer</keyword>
<feature type="domain" description="G-protein coupled receptors family 1 profile" evidence="13">
    <location>
        <begin position="57"/>
        <end position="329"/>
    </location>
</feature>
<evidence type="ECO:0000256" key="10">
    <source>
        <dbReference type="RuleBase" id="RU000688"/>
    </source>
</evidence>
<evidence type="ECO:0000256" key="1">
    <source>
        <dbReference type="ARBA" id="ARBA00004651"/>
    </source>
</evidence>
<dbReference type="PROSITE" id="PS00237">
    <property type="entry name" value="G_PROTEIN_RECEP_F1_1"/>
    <property type="match status" value="1"/>
</dbReference>
<dbReference type="InterPro" id="IPR000276">
    <property type="entry name" value="GPCR_Rhodpsn"/>
</dbReference>
<dbReference type="PANTHER" id="PTHR24230">
    <property type="entry name" value="G-PROTEIN COUPLED RECEPTOR"/>
    <property type="match status" value="1"/>
</dbReference>
<keyword evidence="6 10" id="KW-0297">G-protein coupled receptor</keyword>
<dbReference type="EMBL" id="CAVLGL010000024">
    <property type="protein sequence ID" value="CAK1581347.1"/>
    <property type="molecule type" value="Genomic_DNA"/>
</dbReference>
<evidence type="ECO:0000256" key="12">
    <source>
        <dbReference type="SAM" id="Phobius"/>
    </source>
</evidence>
<feature type="region of interest" description="Disordered" evidence="11">
    <location>
        <begin position="403"/>
        <end position="423"/>
    </location>
</feature>
<evidence type="ECO:0000256" key="9">
    <source>
        <dbReference type="ARBA" id="ARBA00023224"/>
    </source>
</evidence>
<dbReference type="Proteomes" id="UP001314205">
    <property type="component" value="Unassembled WGS sequence"/>
</dbReference>
<comment type="similarity">
    <text evidence="2 10">Belongs to the G-protein coupled receptor 1 family.</text>
</comment>
<dbReference type="SUPFAM" id="SSF81321">
    <property type="entry name" value="Family A G protein-coupled receptor-like"/>
    <property type="match status" value="1"/>
</dbReference>
<dbReference type="GO" id="GO:0008528">
    <property type="term" value="F:G protein-coupled peptide receptor activity"/>
    <property type="evidence" value="ECO:0007669"/>
    <property type="project" value="TreeGrafter"/>
</dbReference>
<feature type="transmembrane region" description="Helical" evidence="12">
    <location>
        <begin position="276"/>
        <end position="298"/>
    </location>
</feature>
<evidence type="ECO:0000313" key="14">
    <source>
        <dbReference type="EMBL" id="CAK1581347.1"/>
    </source>
</evidence>
<protein>
    <recommendedName>
        <fullName evidence="13">G-protein coupled receptors family 1 profile domain-containing protein</fullName>
    </recommendedName>
</protein>
<feature type="transmembrane region" description="Helical" evidence="12">
    <location>
        <begin position="158"/>
        <end position="177"/>
    </location>
</feature>
<evidence type="ECO:0000256" key="5">
    <source>
        <dbReference type="ARBA" id="ARBA00022989"/>
    </source>
</evidence>
<comment type="caution">
    <text evidence="14">The sequence shown here is derived from an EMBL/GenBank/DDBJ whole genome shotgun (WGS) entry which is preliminary data.</text>
</comment>
<evidence type="ECO:0000259" key="13">
    <source>
        <dbReference type="PROSITE" id="PS50262"/>
    </source>
</evidence>
<gene>
    <name evidence="14" type="ORF">PARMNEM_LOCUS3026</name>
</gene>
<dbReference type="AlphaFoldDB" id="A0AAV1KHI7"/>
<keyword evidence="5 12" id="KW-1133">Transmembrane helix</keyword>
<proteinExistence type="inferred from homology"/>
<dbReference type="PROSITE" id="PS50262">
    <property type="entry name" value="G_PROTEIN_RECEP_F1_2"/>
    <property type="match status" value="1"/>
</dbReference>
<evidence type="ECO:0000256" key="11">
    <source>
        <dbReference type="SAM" id="MobiDB-lite"/>
    </source>
</evidence>
<accession>A0AAV1KHI7</accession>
<evidence type="ECO:0000256" key="3">
    <source>
        <dbReference type="ARBA" id="ARBA00022475"/>
    </source>
</evidence>
<keyword evidence="8 10" id="KW-0675">Receptor</keyword>
<dbReference type="InterPro" id="IPR017452">
    <property type="entry name" value="GPCR_Rhodpsn_7TM"/>
</dbReference>
<dbReference type="Gene3D" id="1.20.1070.10">
    <property type="entry name" value="Rhodopsin 7-helix transmembrane proteins"/>
    <property type="match status" value="1"/>
</dbReference>
<evidence type="ECO:0000256" key="6">
    <source>
        <dbReference type="ARBA" id="ARBA00023040"/>
    </source>
</evidence>
<dbReference type="PRINTS" id="PR00237">
    <property type="entry name" value="GPCRRHODOPSN"/>
</dbReference>
<evidence type="ECO:0000256" key="2">
    <source>
        <dbReference type="ARBA" id="ARBA00010663"/>
    </source>
</evidence>
<evidence type="ECO:0000313" key="15">
    <source>
        <dbReference type="Proteomes" id="UP001314205"/>
    </source>
</evidence>
<keyword evidence="4 10" id="KW-0812">Transmembrane</keyword>
<sequence length="444" mass="50606">MSTNTTMSMCENNSVLVDETVNCLENSSNQTIEELLTRDQRAVIVTYWVLMTLGAFCNLAVLMSLTRTRRRKSRVDLLMTHLAIADVWVTCGVIPLEIGWKYTNEWLVGNALCKVLLVMRAFGLYLSSNVLVCISIDRFFAVLYPLKMRVARKSSQHMLYCAWAMALACSLPQSLVFRVMQHPQVAGFEQCVSFGAFSSEAQEIAYNVACLSAMYFVPLLIISVCYICIFCRIRRCSNELDDNCIHKKESISGVRLRRSDHRLLERAKRRTLRMTVIIVTVFALCWLPYAIMTMWYMVDRRSASRVSPQLQDLLFAMAVSNSCMNPIVYGSYTLRSNETVQTLLKKICCWSTSSATNTGNAGFTTHEKKLRNIDDPAMKLNKFVNPRTHLGVRFAETPLVEAQRARESRAERVPARRPPPRLRCAPHERQRALLQCRADNSPHV</sequence>
<evidence type="ECO:0000256" key="4">
    <source>
        <dbReference type="ARBA" id="ARBA00022692"/>
    </source>
</evidence>
<feature type="transmembrane region" description="Helical" evidence="12">
    <location>
        <begin position="45"/>
        <end position="65"/>
    </location>
</feature>